<dbReference type="PRINTS" id="PR01543">
    <property type="entry name" value="ANATRNSFRASE"/>
</dbReference>
<evidence type="ECO:0000313" key="4">
    <source>
        <dbReference type="Proteomes" id="UP000676967"/>
    </source>
</evidence>
<comment type="similarity">
    <text evidence="1 2">Belongs to the arylamine N-acetyltransferase family.</text>
</comment>
<proteinExistence type="inferred from homology"/>
<organism evidence="3 4">
    <name type="scientific">Actinoplanes ianthinogenes</name>
    <dbReference type="NCBI Taxonomy" id="122358"/>
    <lineage>
        <taxon>Bacteria</taxon>
        <taxon>Bacillati</taxon>
        <taxon>Actinomycetota</taxon>
        <taxon>Actinomycetes</taxon>
        <taxon>Micromonosporales</taxon>
        <taxon>Micromonosporaceae</taxon>
        <taxon>Actinoplanes</taxon>
    </lineage>
</organism>
<dbReference type="Proteomes" id="UP000676967">
    <property type="component" value="Chromosome"/>
</dbReference>
<protein>
    <submittedName>
        <fullName evidence="3">N-hydroxyarylamine O-acetyltransferase</fullName>
    </submittedName>
</protein>
<accession>A0ABM7LLG8</accession>
<gene>
    <name evidence="3" type="ORF">Aiant_07660</name>
</gene>
<dbReference type="Pfam" id="PF00797">
    <property type="entry name" value="Acetyltransf_2"/>
    <property type="match status" value="1"/>
</dbReference>
<reference evidence="3 4" key="1">
    <citation type="submission" date="2020-08" db="EMBL/GenBank/DDBJ databases">
        <title>Whole genome shotgun sequence of Actinoplanes ianthinogenes NBRC 13996.</title>
        <authorList>
            <person name="Komaki H."/>
            <person name="Tamura T."/>
        </authorList>
    </citation>
    <scope>NUCLEOTIDE SEQUENCE [LARGE SCALE GENOMIC DNA]</scope>
    <source>
        <strain evidence="3 4">NBRC 13996</strain>
    </source>
</reference>
<evidence type="ECO:0000256" key="1">
    <source>
        <dbReference type="ARBA" id="ARBA00006547"/>
    </source>
</evidence>
<dbReference type="InterPro" id="IPR001447">
    <property type="entry name" value="Arylamine_N-AcTrfase"/>
</dbReference>
<dbReference type="Gene3D" id="3.30.2140.10">
    <property type="entry name" value="Arylamine N-acetyltransferase"/>
    <property type="match status" value="1"/>
</dbReference>
<evidence type="ECO:0000313" key="3">
    <source>
        <dbReference type="EMBL" id="BCJ40109.1"/>
    </source>
</evidence>
<dbReference type="InterPro" id="IPR038765">
    <property type="entry name" value="Papain-like_cys_pep_sf"/>
</dbReference>
<dbReference type="SUPFAM" id="SSF54001">
    <property type="entry name" value="Cysteine proteinases"/>
    <property type="match status" value="1"/>
</dbReference>
<dbReference type="RefSeq" id="WP_189330952.1">
    <property type="nucleotide sequence ID" value="NZ_AP023356.1"/>
</dbReference>
<dbReference type="EMBL" id="AP023356">
    <property type="protein sequence ID" value="BCJ40109.1"/>
    <property type="molecule type" value="Genomic_DNA"/>
</dbReference>
<dbReference type="Gene3D" id="2.40.128.150">
    <property type="entry name" value="Cysteine proteinases"/>
    <property type="match status" value="1"/>
</dbReference>
<keyword evidence="4" id="KW-1185">Reference proteome</keyword>
<dbReference type="PANTHER" id="PTHR11786:SF0">
    <property type="entry name" value="ARYLAMINE N-ACETYLTRANSFERASE 4-RELATED"/>
    <property type="match status" value="1"/>
</dbReference>
<dbReference type="PANTHER" id="PTHR11786">
    <property type="entry name" value="N-HYDROXYARYLAMINE O-ACETYLTRANSFERASE"/>
    <property type="match status" value="1"/>
</dbReference>
<sequence>MDVTAYLDRIGVSRAATLRELTVAHQTAVPFENLGIHLGETISLDPDDLFDKIVRRRRGGFCYELNGLFALLLDELGHTVDRVAARVHRGEGRFGPLFDHLALLVDDAWLVDVGFGRFSSYPLRLDDRAGQSDPGGQFRLADTPDGDVLVHRDDAPQYLLERRPRPLTDFEPACWWQQTWPGSHFRQNPVCSRLDGADRVTLSARILIRTVAGTRVETVLDSDESLLSAYKTHFGIELDRLPSL</sequence>
<name>A0ABM7LLG8_9ACTN</name>
<evidence type="ECO:0000256" key="2">
    <source>
        <dbReference type="RuleBase" id="RU003452"/>
    </source>
</evidence>